<feature type="transmembrane region" description="Helical" evidence="6">
    <location>
        <begin position="263"/>
        <end position="282"/>
    </location>
</feature>
<evidence type="ECO:0000256" key="6">
    <source>
        <dbReference type="SAM" id="Phobius"/>
    </source>
</evidence>
<accession>A0ABD2PLV3</accession>
<dbReference type="PANTHER" id="PTHR10981:SF0">
    <property type="entry name" value="BATTENIN"/>
    <property type="match status" value="1"/>
</dbReference>
<keyword evidence="2" id="KW-0813">Transport</keyword>
<proteinExistence type="predicted"/>
<feature type="transmembrane region" description="Helical" evidence="6">
    <location>
        <begin position="357"/>
        <end position="377"/>
    </location>
</feature>
<feature type="transmembrane region" description="Helical" evidence="6">
    <location>
        <begin position="126"/>
        <end position="146"/>
    </location>
</feature>
<evidence type="ECO:0000256" key="2">
    <source>
        <dbReference type="ARBA" id="ARBA00022448"/>
    </source>
</evidence>
<sequence length="418" mass="48060">MGGNCGKFGRDLTKCIRQMRQMTVYDWRIMIAFFILGFSLKFVHTITVGQSVKVLDSPFNDRPIAYWKLSYSDLTRIRDNKYDGLPITHEEVTAIRRMTDEQVGTIPKCTLQELNLHFVARSAPDIWRVLFTILLAFFGSVIVAFFESWSLQFIGVMMSSLAFGLGTVTFLSLIAFYRNICVLFFASGSALAGTMPVYRTEPWIVPFIPKYITIAISGSLMAASLLVYMLLLPRTKMSNFSWRSLIRRDEEYQLEPTLFMKLILVKAMSSLLLASALALYIYNLNVYFYHETQSVHFVRFMSYLMIASGFYAGCSSRKLICEWHARWRLHLPQLMFLVIFVLYAFFPYQIFTFFTYLITLFVGYFAGIVLLSTYHIIAKESPPQFKEFCLVVAAAVPTIEVLSTISAPILMRIVCRIK</sequence>
<name>A0ABD2PLV3_9PLAT</name>
<feature type="transmembrane region" description="Helical" evidence="6">
    <location>
        <begin position="294"/>
        <end position="313"/>
    </location>
</feature>
<keyword evidence="5 6" id="KW-0472">Membrane</keyword>
<gene>
    <name evidence="7" type="primary">CLN3_3</name>
    <name evidence="7" type="ORF">Ciccas_013378</name>
</gene>
<evidence type="ECO:0000256" key="5">
    <source>
        <dbReference type="ARBA" id="ARBA00023136"/>
    </source>
</evidence>
<comment type="subcellular location">
    <subcellularLocation>
        <location evidence="1">Endomembrane system</location>
        <topology evidence="1">Multi-pass membrane protein</topology>
    </subcellularLocation>
</comment>
<comment type="caution">
    <text evidence="7">The sequence shown here is derived from an EMBL/GenBank/DDBJ whole genome shotgun (WGS) entry which is preliminary data.</text>
</comment>
<evidence type="ECO:0000313" key="7">
    <source>
        <dbReference type="EMBL" id="KAL3308095.1"/>
    </source>
</evidence>
<keyword evidence="3 6" id="KW-0812">Transmembrane</keyword>
<protein>
    <submittedName>
        <fullName evidence="7">G1/S-specific cyclin cln3</fullName>
    </submittedName>
</protein>
<evidence type="ECO:0000313" key="8">
    <source>
        <dbReference type="Proteomes" id="UP001626550"/>
    </source>
</evidence>
<feature type="transmembrane region" description="Helical" evidence="6">
    <location>
        <begin position="211"/>
        <end position="231"/>
    </location>
</feature>
<organism evidence="7 8">
    <name type="scientific">Cichlidogyrus casuarinus</name>
    <dbReference type="NCBI Taxonomy" id="1844966"/>
    <lineage>
        <taxon>Eukaryota</taxon>
        <taxon>Metazoa</taxon>
        <taxon>Spiralia</taxon>
        <taxon>Lophotrochozoa</taxon>
        <taxon>Platyhelminthes</taxon>
        <taxon>Monogenea</taxon>
        <taxon>Monopisthocotylea</taxon>
        <taxon>Dactylogyridea</taxon>
        <taxon>Ancyrocephalidae</taxon>
        <taxon>Cichlidogyrus</taxon>
    </lineage>
</organism>
<feature type="transmembrane region" description="Helical" evidence="6">
    <location>
        <begin position="389"/>
        <end position="411"/>
    </location>
</feature>
<evidence type="ECO:0000256" key="4">
    <source>
        <dbReference type="ARBA" id="ARBA00022989"/>
    </source>
</evidence>
<evidence type="ECO:0000256" key="1">
    <source>
        <dbReference type="ARBA" id="ARBA00004127"/>
    </source>
</evidence>
<dbReference type="AlphaFoldDB" id="A0ABD2PLV3"/>
<keyword evidence="4 6" id="KW-1133">Transmembrane helix</keyword>
<feature type="transmembrane region" description="Helical" evidence="6">
    <location>
        <begin position="334"/>
        <end position="351"/>
    </location>
</feature>
<evidence type="ECO:0000256" key="3">
    <source>
        <dbReference type="ARBA" id="ARBA00022692"/>
    </source>
</evidence>
<dbReference type="EMBL" id="JBJKFK010005892">
    <property type="protein sequence ID" value="KAL3308095.1"/>
    <property type="molecule type" value="Genomic_DNA"/>
</dbReference>
<feature type="transmembrane region" description="Helical" evidence="6">
    <location>
        <begin position="180"/>
        <end position="199"/>
    </location>
</feature>
<dbReference type="PANTHER" id="PTHR10981">
    <property type="entry name" value="BATTENIN"/>
    <property type="match status" value="1"/>
</dbReference>
<dbReference type="InterPro" id="IPR003492">
    <property type="entry name" value="Battenin_disease_Cln3"/>
</dbReference>
<feature type="transmembrane region" description="Helical" evidence="6">
    <location>
        <begin position="27"/>
        <end position="43"/>
    </location>
</feature>
<dbReference type="GO" id="GO:0012505">
    <property type="term" value="C:endomembrane system"/>
    <property type="evidence" value="ECO:0007669"/>
    <property type="project" value="UniProtKB-SubCell"/>
</dbReference>
<dbReference type="Pfam" id="PF02487">
    <property type="entry name" value="CLN3"/>
    <property type="match status" value="1"/>
</dbReference>
<keyword evidence="8" id="KW-1185">Reference proteome</keyword>
<dbReference type="Proteomes" id="UP001626550">
    <property type="component" value="Unassembled WGS sequence"/>
</dbReference>
<reference evidence="7 8" key="1">
    <citation type="submission" date="2024-11" db="EMBL/GenBank/DDBJ databases">
        <title>Adaptive evolution of stress response genes in parasites aligns with host niche diversity.</title>
        <authorList>
            <person name="Hahn C."/>
            <person name="Resl P."/>
        </authorList>
    </citation>
    <scope>NUCLEOTIDE SEQUENCE [LARGE SCALE GENOMIC DNA]</scope>
    <source>
        <strain evidence="7">EGGRZ-B1_66</strain>
        <tissue evidence="7">Body</tissue>
    </source>
</reference>
<feature type="transmembrane region" description="Helical" evidence="6">
    <location>
        <begin position="152"/>
        <end position="173"/>
    </location>
</feature>